<dbReference type="SUPFAM" id="SSF51735">
    <property type="entry name" value="NAD(P)-binding Rossmann-fold domains"/>
    <property type="match status" value="1"/>
</dbReference>
<gene>
    <name evidence="3" type="ORF">GCM10022287_34220</name>
</gene>
<name>A0ABP8A9P8_9MICO</name>
<dbReference type="SUPFAM" id="SSF50129">
    <property type="entry name" value="GroES-like"/>
    <property type="match status" value="1"/>
</dbReference>
<dbReference type="InterPro" id="IPR036291">
    <property type="entry name" value="NAD(P)-bd_dom_sf"/>
</dbReference>
<reference evidence="4" key="1">
    <citation type="journal article" date="2019" name="Int. J. Syst. Evol. Microbiol.">
        <title>The Global Catalogue of Microorganisms (GCM) 10K type strain sequencing project: providing services to taxonomists for standard genome sequencing and annotation.</title>
        <authorList>
            <consortium name="The Broad Institute Genomics Platform"/>
            <consortium name="The Broad Institute Genome Sequencing Center for Infectious Disease"/>
            <person name="Wu L."/>
            <person name="Ma J."/>
        </authorList>
    </citation>
    <scope>NUCLEOTIDE SEQUENCE [LARGE SCALE GENOMIC DNA]</scope>
    <source>
        <strain evidence="4">JCM 17591</strain>
    </source>
</reference>
<sequence length="324" mass="34174">MRAAVAVAQSLDDPLSGLSLKEMPDPEPKPGWTRVRVRAASLNPHDVWTLRGVGHPAERIPMVLGCDGAGVTDAGDEVVIHPVLGDPNRGGGDVTLDPKRALLSETVNGSLASFVLVPDACVVPKPDWLGFDDAATLGIVWGTAYRMLFTRARVRAGDRVLVQGASGGVGSAAISLARAAGAKVYATARTDAKRAFALECGAHEVFESGARLPERVDVVVDTVGEATWAHSLRSLQPGGVVVTCGATSGNMPPAELNRIFYQQLSVIGSTGSTRSEFEALLRFLEASGVRPHVDSVLPFDEIPAGFQRLIDGEVRGKLVVRISE</sequence>
<dbReference type="Pfam" id="PF00107">
    <property type="entry name" value="ADH_zinc_N"/>
    <property type="match status" value="1"/>
</dbReference>
<evidence type="ECO:0000259" key="2">
    <source>
        <dbReference type="SMART" id="SM00829"/>
    </source>
</evidence>
<dbReference type="Gene3D" id="3.90.180.10">
    <property type="entry name" value="Medium-chain alcohol dehydrogenases, catalytic domain"/>
    <property type="match status" value="1"/>
</dbReference>
<dbReference type="SMART" id="SM00829">
    <property type="entry name" value="PKS_ER"/>
    <property type="match status" value="1"/>
</dbReference>
<dbReference type="InterPro" id="IPR051603">
    <property type="entry name" value="Zinc-ADH_QOR/CCCR"/>
</dbReference>
<dbReference type="InterPro" id="IPR011032">
    <property type="entry name" value="GroES-like_sf"/>
</dbReference>
<dbReference type="EMBL" id="BAABBW010000005">
    <property type="protein sequence ID" value="GAA4180409.1"/>
    <property type="molecule type" value="Genomic_DNA"/>
</dbReference>
<accession>A0ABP8A9P8</accession>
<protein>
    <submittedName>
        <fullName evidence="3">Zinc-binding dehydrogenase</fullName>
    </submittedName>
</protein>
<evidence type="ECO:0000313" key="3">
    <source>
        <dbReference type="EMBL" id="GAA4180409.1"/>
    </source>
</evidence>
<comment type="caution">
    <text evidence="3">The sequence shown here is derived from an EMBL/GenBank/DDBJ whole genome shotgun (WGS) entry which is preliminary data.</text>
</comment>
<keyword evidence="1" id="KW-0521">NADP</keyword>
<dbReference type="InterPro" id="IPR020843">
    <property type="entry name" value="ER"/>
</dbReference>
<dbReference type="Pfam" id="PF08240">
    <property type="entry name" value="ADH_N"/>
    <property type="match status" value="1"/>
</dbReference>
<evidence type="ECO:0000313" key="4">
    <source>
        <dbReference type="Proteomes" id="UP001501079"/>
    </source>
</evidence>
<dbReference type="RefSeq" id="WP_344756693.1">
    <property type="nucleotide sequence ID" value="NZ_BAABBW010000005.1"/>
</dbReference>
<keyword evidence="4" id="KW-1185">Reference proteome</keyword>
<dbReference type="InterPro" id="IPR013149">
    <property type="entry name" value="ADH-like_C"/>
</dbReference>
<organism evidence="3 4">
    <name type="scientific">Gryllotalpicola koreensis</name>
    <dbReference type="NCBI Taxonomy" id="993086"/>
    <lineage>
        <taxon>Bacteria</taxon>
        <taxon>Bacillati</taxon>
        <taxon>Actinomycetota</taxon>
        <taxon>Actinomycetes</taxon>
        <taxon>Micrococcales</taxon>
        <taxon>Microbacteriaceae</taxon>
        <taxon>Gryllotalpicola</taxon>
    </lineage>
</organism>
<dbReference type="Proteomes" id="UP001501079">
    <property type="component" value="Unassembled WGS sequence"/>
</dbReference>
<dbReference type="PANTHER" id="PTHR44154">
    <property type="entry name" value="QUINONE OXIDOREDUCTASE"/>
    <property type="match status" value="1"/>
</dbReference>
<dbReference type="InterPro" id="IPR013154">
    <property type="entry name" value="ADH-like_N"/>
</dbReference>
<proteinExistence type="predicted"/>
<evidence type="ECO:0000256" key="1">
    <source>
        <dbReference type="ARBA" id="ARBA00022857"/>
    </source>
</evidence>
<dbReference type="PANTHER" id="PTHR44154:SF1">
    <property type="entry name" value="QUINONE OXIDOREDUCTASE"/>
    <property type="match status" value="1"/>
</dbReference>
<feature type="domain" description="Enoyl reductase (ER)" evidence="2">
    <location>
        <begin position="13"/>
        <end position="320"/>
    </location>
</feature>